<keyword evidence="3" id="KW-0808">Transferase</keyword>
<keyword evidence="5 7" id="KW-1133">Transmembrane helix</keyword>
<comment type="subcellular location">
    <subcellularLocation>
        <location evidence="1">Membrane</location>
        <topology evidence="1">Multi-pass membrane protein</topology>
    </subcellularLocation>
</comment>
<dbReference type="GO" id="GO:0016020">
    <property type="term" value="C:membrane"/>
    <property type="evidence" value="ECO:0007669"/>
    <property type="project" value="UniProtKB-SubCell"/>
</dbReference>
<evidence type="ECO:0000256" key="1">
    <source>
        <dbReference type="ARBA" id="ARBA00004141"/>
    </source>
</evidence>
<keyword evidence="9" id="KW-1185">Reference proteome</keyword>
<evidence type="ECO:0000256" key="4">
    <source>
        <dbReference type="ARBA" id="ARBA00022692"/>
    </source>
</evidence>
<evidence type="ECO:0000256" key="6">
    <source>
        <dbReference type="ARBA" id="ARBA00023136"/>
    </source>
</evidence>
<dbReference type="EMBL" id="BMAT01001684">
    <property type="protein sequence ID" value="GFR90525.1"/>
    <property type="molecule type" value="Genomic_DNA"/>
</dbReference>
<dbReference type="Proteomes" id="UP000762676">
    <property type="component" value="Unassembled WGS sequence"/>
</dbReference>
<dbReference type="InterPro" id="IPR025993">
    <property type="entry name" value="Ceramide_glucosylTrfase"/>
</dbReference>
<evidence type="ECO:0000256" key="5">
    <source>
        <dbReference type="ARBA" id="ARBA00022989"/>
    </source>
</evidence>
<dbReference type="AlphaFoldDB" id="A0AAV4H131"/>
<feature type="transmembrane region" description="Helical" evidence="7">
    <location>
        <begin position="12"/>
        <end position="38"/>
    </location>
</feature>
<feature type="transmembrane region" description="Helical" evidence="7">
    <location>
        <begin position="271"/>
        <end position="293"/>
    </location>
</feature>
<sequence length="365" mass="41404">MWDLDTTDTWSYVVFVVASAALLIYSSMMMFIIVTVVASKIFLHKPTSQHELGDVVPGVSIIKPLVGVDPLLEYNLESHFKLSYPKASGANGIVNPMVQNMAPAYAAAQYEYVWISSSRIEGKLQKPNVSLVHQIPFTTDSPGFGSSVEKIYFGSAMTRFYVSFNVLGLCCVTGMSYIFKKPLLDQANGLAWFGRYLAEDFFLTRALHERGHMVMSAIPAKQNVGQTTVCGFINRMVRWMRLRLNMMTAVTGILEPLSDCFPLGIWAGWAFYHFFAINPFIFFIFHVLSWLVLDYIQLKTIQNGKLLFCKAEYVIAWMVRELSSTYVFILAVLNPHHIKWGRHTYKVKMGGLVELVQEKTKLQQL</sequence>
<keyword evidence="6 7" id="KW-0472">Membrane</keyword>
<dbReference type="GO" id="GO:0008120">
    <property type="term" value="F:ceramide glucosyltransferase activity"/>
    <property type="evidence" value="ECO:0007669"/>
    <property type="project" value="TreeGrafter"/>
</dbReference>
<evidence type="ECO:0000313" key="9">
    <source>
        <dbReference type="Proteomes" id="UP000762676"/>
    </source>
</evidence>
<evidence type="ECO:0000256" key="7">
    <source>
        <dbReference type="SAM" id="Phobius"/>
    </source>
</evidence>
<gene>
    <name evidence="8" type="ORF">ElyMa_000821200</name>
</gene>
<dbReference type="PANTHER" id="PTHR12726:SF0">
    <property type="entry name" value="CERAMIDE GLUCOSYLTRANSFERASE"/>
    <property type="match status" value="1"/>
</dbReference>
<proteinExistence type="predicted"/>
<name>A0AAV4H131_9GAST</name>
<dbReference type="GO" id="GO:0006679">
    <property type="term" value="P:glucosylceramide biosynthetic process"/>
    <property type="evidence" value="ECO:0007669"/>
    <property type="project" value="TreeGrafter"/>
</dbReference>
<reference evidence="8 9" key="1">
    <citation type="journal article" date="2021" name="Elife">
        <title>Chloroplast acquisition without the gene transfer in kleptoplastic sea slugs, Plakobranchus ocellatus.</title>
        <authorList>
            <person name="Maeda T."/>
            <person name="Takahashi S."/>
            <person name="Yoshida T."/>
            <person name="Shimamura S."/>
            <person name="Takaki Y."/>
            <person name="Nagai Y."/>
            <person name="Toyoda A."/>
            <person name="Suzuki Y."/>
            <person name="Arimoto A."/>
            <person name="Ishii H."/>
            <person name="Satoh N."/>
            <person name="Nishiyama T."/>
            <person name="Hasebe M."/>
            <person name="Maruyama T."/>
            <person name="Minagawa J."/>
            <person name="Obokata J."/>
            <person name="Shigenobu S."/>
        </authorList>
    </citation>
    <scope>NUCLEOTIDE SEQUENCE [LARGE SCALE GENOMIC DNA]</scope>
</reference>
<organism evidence="8 9">
    <name type="scientific">Elysia marginata</name>
    <dbReference type="NCBI Taxonomy" id="1093978"/>
    <lineage>
        <taxon>Eukaryota</taxon>
        <taxon>Metazoa</taxon>
        <taxon>Spiralia</taxon>
        <taxon>Lophotrochozoa</taxon>
        <taxon>Mollusca</taxon>
        <taxon>Gastropoda</taxon>
        <taxon>Heterobranchia</taxon>
        <taxon>Euthyneura</taxon>
        <taxon>Panpulmonata</taxon>
        <taxon>Sacoglossa</taxon>
        <taxon>Placobranchoidea</taxon>
        <taxon>Plakobranchidae</taxon>
        <taxon>Elysia</taxon>
    </lineage>
</organism>
<feature type="transmembrane region" description="Helical" evidence="7">
    <location>
        <begin position="160"/>
        <end position="179"/>
    </location>
</feature>
<evidence type="ECO:0000313" key="8">
    <source>
        <dbReference type="EMBL" id="GFR90525.1"/>
    </source>
</evidence>
<protein>
    <submittedName>
        <fullName evidence="8">Ceramide glucosyltransferase</fullName>
    </submittedName>
</protein>
<keyword evidence="2" id="KW-0328">Glycosyltransferase</keyword>
<dbReference type="PANTHER" id="PTHR12726">
    <property type="entry name" value="CERAMIDE GLUCOSYLTRANSFERASE"/>
    <property type="match status" value="1"/>
</dbReference>
<dbReference type="Pfam" id="PF13506">
    <property type="entry name" value="Glyco_transf_21"/>
    <property type="match status" value="1"/>
</dbReference>
<keyword evidence="4 7" id="KW-0812">Transmembrane</keyword>
<evidence type="ECO:0000256" key="2">
    <source>
        <dbReference type="ARBA" id="ARBA00022676"/>
    </source>
</evidence>
<comment type="caution">
    <text evidence="8">The sequence shown here is derived from an EMBL/GenBank/DDBJ whole genome shotgun (WGS) entry which is preliminary data.</text>
</comment>
<evidence type="ECO:0000256" key="3">
    <source>
        <dbReference type="ARBA" id="ARBA00022679"/>
    </source>
</evidence>
<accession>A0AAV4H131</accession>